<sequence>MKILKTLLIVCICTNLFGSSLEETLKNPKIKHYNFPAKPDEPGNPYYYVPDSKGKYLGTSAGILGIGLIVGITGLYLMPESVTNWDRERFGLRSWVQDVSIAPAVDNDNFWLNGVAHPYFGAVYYLQPRKAGYSWPESVLFSFMTSAFFWEYGIEAFVEIPSWQDLIYTPAMGSIFGEIFYQLTRYIQSNNGELFGSRILGYTLIALMDPIGFIISDLGLGEFVGVKNKNKIVGGISPLGISFAYRF</sequence>
<keyword evidence="1" id="KW-1133">Transmembrane helix</keyword>
<dbReference type="Proteomes" id="UP001240777">
    <property type="component" value="Unassembled WGS sequence"/>
</dbReference>
<keyword evidence="6" id="KW-1185">Reference proteome</keyword>
<organism evidence="4 5">
    <name type="scientific">Helicobacter cappadocius</name>
    <dbReference type="NCBI Taxonomy" id="3063998"/>
    <lineage>
        <taxon>Bacteria</taxon>
        <taxon>Pseudomonadati</taxon>
        <taxon>Campylobacterota</taxon>
        <taxon>Epsilonproteobacteria</taxon>
        <taxon>Campylobacterales</taxon>
        <taxon>Helicobacteraceae</taxon>
        <taxon>Helicobacter</taxon>
    </lineage>
</organism>
<reference evidence="3" key="2">
    <citation type="submission" date="2023-07" db="EMBL/GenBank/DDBJ databases">
        <authorList>
            <person name="Aydin F."/>
            <person name="Tarhane S."/>
            <person name="Saticioglu I.B."/>
            <person name="Karakaya E."/>
            <person name="Abay S."/>
            <person name="Guran O."/>
            <person name="Bozkurt E."/>
            <person name="Uzum N."/>
            <person name="Olgun K."/>
            <person name="Jablonski D."/>
        </authorList>
    </citation>
    <scope>NUCLEOTIDE SEQUENCE</scope>
    <source>
        <strain evidence="3">Faydin-H75</strain>
    </source>
</reference>
<comment type="caution">
    <text evidence="4">The sequence shown here is derived from an EMBL/GenBank/DDBJ whole genome shotgun (WGS) entry which is preliminary data.</text>
</comment>
<evidence type="ECO:0000256" key="1">
    <source>
        <dbReference type="SAM" id="Phobius"/>
    </source>
</evidence>
<proteinExistence type="predicted"/>
<evidence type="ECO:0000313" key="6">
    <source>
        <dbReference type="Proteomes" id="UP001240777"/>
    </source>
</evidence>
<dbReference type="Proteomes" id="UP001177258">
    <property type="component" value="Unassembled WGS sequence"/>
</dbReference>
<evidence type="ECO:0000313" key="4">
    <source>
        <dbReference type="EMBL" id="MDP2539477.1"/>
    </source>
</evidence>
<reference evidence="3 5" key="3">
    <citation type="journal article" date="2024" name="Syst. Appl. Microbiol.">
        <title>Helicobacter cappadocius sp. nov., from lizards: The first psychrotrophic Helicobacter species.</title>
        <authorList>
            <person name="Aydin F."/>
            <person name="Tarhane S."/>
            <person name="Karakaya E."/>
            <person name="Abay S."/>
            <person name="Kayman T."/>
            <person name="Guran O."/>
            <person name="Bozkurt E."/>
            <person name="Uzum N."/>
            <person name="Avci A."/>
            <person name="Olgun K."/>
            <person name="Jablonski D."/>
            <person name="Guran C."/>
            <person name="Burcin Saticioglu I."/>
        </authorList>
    </citation>
    <scope>NUCLEOTIDE SEQUENCE [LARGE SCALE GENOMIC DNA]</scope>
    <source>
        <strain evidence="3">Faydin-H75</strain>
        <strain evidence="5">faydin-H76</strain>
    </source>
</reference>
<dbReference type="InterPro" id="IPR025079">
    <property type="entry name" value="DUF3943"/>
</dbReference>
<evidence type="ECO:0000313" key="3">
    <source>
        <dbReference type="EMBL" id="MDO7253549.1"/>
    </source>
</evidence>
<gene>
    <name evidence="3" type="ORF">Q5I04_06455</name>
    <name evidence="4" type="ORF">Q5I06_06785</name>
</gene>
<dbReference type="EMBL" id="JAUYZK010000010">
    <property type="protein sequence ID" value="MDP2539477.1"/>
    <property type="molecule type" value="Genomic_DNA"/>
</dbReference>
<feature type="transmembrane region" description="Helical" evidence="1">
    <location>
        <begin position="56"/>
        <end position="77"/>
    </location>
</feature>
<evidence type="ECO:0000259" key="2">
    <source>
        <dbReference type="Pfam" id="PF13084"/>
    </source>
</evidence>
<dbReference type="EMBL" id="JAUPEV010000010">
    <property type="protein sequence ID" value="MDO7253549.1"/>
    <property type="molecule type" value="Genomic_DNA"/>
</dbReference>
<dbReference type="Pfam" id="PF13084">
    <property type="entry name" value="DUF3943"/>
    <property type="match status" value="1"/>
</dbReference>
<keyword evidence="1" id="KW-0812">Transmembrane</keyword>
<dbReference type="AlphaFoldDB" id="A0AA90PJL6"/>
<reference evidence="4 6" key="1">
    <citation type="submission" date="2023-07" db="EMBL/GenBank/DDBJ databases">
        <title>Unpublished Manusciprt.</title>
        <authorList>
            <person name="Aydin F."/>
            <person name="Tarhane S."/>
            <person name="Saticioglu I.B."/>
            <person name="Karakaya E."/>
            <person name="Abay S."/>
            <person name="Guran O."/>
            <person name="Bozkurt E."/>
            <person name="Uzum N."/>
            <person name="Olgun K."/>
            <person name="Jablonski D."/>
        </authorList>
    </citation>
    <scope>NUCLEOTIDE SEQUENCE</scope>
    <source>
        <strain evidence="6">faydin-H75</strain>
        <strain evidence="4">Faydin-H76</strain>
    </source>
</reference>
<protein>
    <submittedName>
        <fullName evidence="4">DUF3943 domain-containing protein</fullName>
    </submittedName>
</protein>
<keyword evidence="1" id="KW-0472">Membrane</keyword>
<evidence type="ECO:0000313" key="5">
    <source>
        <dbReference type="Proteomes" id="UP001177258"/>
    </source>
</evidence>
<name>A0AA90PJL6_9HELI</name>
<accession>A0AA90PJL6</accession>
<dbReference type="RefSeq" id="WP_305517392.1">
    <property type="nucleotide sequence ID" value="NZ_JAUPEV010000010.1"/>
</dbReference>
<feature type="domain" description="DUF3943" evidence="2">
    <location>
        <begin position="103"/>
        <end position="211"/>
    </location>
</feature>